<dbReference type="Proteomes" id="UP000053060">
    <property type="component" value="Unassembled WGS sequence"/>
</dbReference>
<name>A0A0V9UDD9_9NOCA</name>
<reference evidence="2 3" key="2">
    <citation type="journal article" date="2016" name="Genome Announc.">
        <title>Draft Genome Sequence of a Versatile Hydrocarbon-Degrading Bacterium, Rhodococcus pyridinivorans Strain KG-16, Collected from Oil Fields in India.</title>
        <authorList>
            <person name="Aggarwal R.K."/>
            <person name="Dawar C."/>
            <person name="Phanindranath R."/>
            <person name="Mutnuri L."/>
            <person name="Dayal A.M."/>
        </authorList>
    </citation>
    <scope>NUCLEOTIDE SEQUENCE [LARGE SCALE GENOMIC DNA]</scope>
    <source>
        <strain evidence="2 3">KG-16</strain>
    </source>
</reference>
<protein>
    <submittedName>
        <fullName evidence="2">Transposase</fullName>
    </submittedName>
</protein>
<dbReference type="Pfam" id="PF13701">
    <property type="entry name" value="DDE_Tnp_1_4"/>
    <property type="match status" value="1"/>
</dbReference>
<dbReference type="InterPro" id="IPR025668">
    <property type="entry name" value="Tnp_DDE_dom"/>
</dbReference>
<dbReference type="NCBIfam" id="NF033539">
    <property type="entry name" value="transpos_IS1380"/>
    <property type="match status" value="1"/>
</dbReference>
<dbReference type="RefSeq" id="WP_060655175.1">
    <property type="nucleotide sequence ID" value="NZ_AZXY01000026.1"/>
</dbReference>
<feature type="domain" description="Transposase DDE" evidence="1">
    <location>
        <begin position="8"/>
        <end position="461"/>
    </location>
</feature>
<reference evidence="3" key="1">
    <citation type="submission" date="2015-01" db="EMBL/GenBank/DDBJ databases">
        <title>Draft genome sequence of Rhodococcus pyridinivorans strain KG-16, a hydrocarbon-degrading bacterium.</title>
        <authorList>
            <person name="Aggarwal R.K."/>
            <person name="Dawar C."/>
        </authorList>
    </citation>
    <scope>NUCLEOTIDE SEQUENCE [LARGE SCALE GENOMIC DNA]</scope>
    <source>
        <strain evidence="3">KG-16</strain>
    </source>
</reference>
<evidence type="ECO:0000313" key="3">
    <source>
        <dbReference type="Proteomes" id="UP000053060"/>
    </source>
</evidence>
<dbReference type="EMBL" id="AZXY01000026">
    <property type="protein sequence ID" value="KSZ56020.1"/>
    <property type="molecule type" value="Genomic_DNA"/>
</dbReference>
<sequence>MSKSTSPYPQLSASGTGTGVVSHAGAVVLLRTAEKTGLTAALSTELARFRKPLARHDPGKIVLDLATVLAIGGDCLADIAQLRAHPELFGAVASDPTVSRLIGMLAADADTALDAIDRARATARAHAWTAAGRAAPDDTIDEQTPLVIDIDATLVTAHSDKESAAPNFKRGYGFHPLCAFVDHGEHGAGEPVAMLLRPGNSGSNTAADHVTVVQDALAQLPYDPGYRVGKKVLVRVDGAGGTHGLIEYLTKRRLSYSVGFGLTDAHAAAIDLVPEQAWTPAYDPDGQVRDGAWVTEITGLLDLSTWPNGMRVIVRKEKPHPGAQLRFTDRNGLRLTAFVTNTRRGQLPDLELRHRRRARCEDRIRAAKATGLRNLPLHGFDQNRIWLALVQLACELTAWMQMLAFTEVPARRWEPKRLRLRLLSIAGKIARHARRVRLQLAATAPGVDVLVAGLNRLAALPAPV</sequence>
<organism evidence="2 3">
    <name type="scientific">Rhodococcus pyridinivorans KG-16</name>
    <dbReference type="NCBI Taxonomy" id="1441730"/>
    <lineage>
        <taxon>Bacteria</taxon>
        <taxon>Bacillati</taxon>
        <taxon>Actinomycetota</taxon>
        <taxon>Actinomycetes</taxon>
        <taxon>Mycobacteriales</taxon>
        <taxon>Nocardiaceae</taxon>
        <taxon>Rhodococcus</taxon>
    </lineage>
</organism>
<dbReference type="InterPro" id="IPR047960">
    <property type="entry name" value="Transpos_IS1380"/>
</dbReference>
<evidence type="ECO:0000313" key="2">
    <source>
        <dbReference type="EMBL" id="KSZ56020.1"/>
    </source>
</evidence>
<dbReference type="AlphaFoldDB" id="A0A0V9UDD9"/>
<gene>
    <name evidence="2" type="ORF">Z045_25565</name>
</gene>
<accession>A0A0V9UDD9</accession>
<dbReference type="PATRIC" id="fig|1441730.3.peg.5392"/>
<comment type="caution">
    <text evidence="2">The sequence shown here is derived from an EMBL/GenBank/DDBJ whole genome shotgun (WGS) entry which is preliminary data.</text>
</comment>
<proteinExistence type="predicted"/>
<evidence type="ECO:0000259" key="1">
    <source>
        <dbReference type="Pfam" id="PF13701"/>
    </source>
</evidence>